<dbReference type="PROSITE" id="PS50137">
    <property type="entry name" value="DS_RBD"/>
    <property type="match status" value="1"/>
</dbReference>
<accession>A0A507EI78</accession>
<evidence type="ECO:0000256" key="4">
    <source>
        <dbReference type="ARBA" id="ARBA00023128"/>
    </source>
</evidence>
<evidence type="ECO:0000313" key="11">
    <source>
        <dbReference type="EMBL" id="TPX62908.1"/>
    </source>
</evidence>
<dbReference type="Proteomes" id="UP000318582">
    <property type="component" value="Unassembled WGS sequence"/>
</dbReference>
<dbReference type="GO" id="GO:0004525">
    <property type="term" value="F:ribonuclease III activity"/>
    <property type="evidence" value="ECO:0007669"/>
    <property type="project" value="InterPro"/>
</dbReference>
<dbReference type="GO" id="GO:0003723">
    <property type="term" value="F:RNA binding"/>
    <property type="evidence" value="ECO:0007669"/>
    <property type="project" value="UniProtKB-UniRule"/>
</dbReference>
<dbReference type="PROSITE" id="PS50142">
    <property type="entry name" value="RNASE_3_2"/>
    <property type="match status" value="1"/>
</dbReference>
<evidence type="ECO:0000256" key="5">
    <source>
        <dbReference type="ARBA" id="ARBA00023274"/>
    </source>
</evidence>
<dbReference type="Gene3D" id="1.10.1520.10">
    <property type="entry name" value="Ribonuclease III domain"/>
    <property type="match status" value="2"/>
</dbReference>
<reference evidence="11 12" key="1">
    <citation type="journal article" date="2019" name="Sci. Rep.">
        <title>Comparative genomics of chytrid fungi reveal insights into the obligate biotrophic and pathogenic lifestyle of Synchytrium endobioticum.</title>
        <authorList>
            <person name="van de Vossenberg B.T.L.H."/>
            <person name="Warris S."/>
            <person name="Nguyen H.D.T."/>
            <person name="van Gent-Pelzer M.P.E."/>
            <person name="Joly D.L."/>
            <person name="van de Geest H.C."/>
            <person name="Bonants P.J.M."/>
            <person name="Smith D.S."/>
            <person name="Levesque C.A."/>
            <person name="van der Lee T.A.J."/>
        </authorList>
    </citation>
    <scope>NUCLEOTIDE SEQUENCE [LARGE SCALE GENOMIC DNA]</scope>
    <source>
        <strain evidence="11 12">CBS 809.83</strain>
    </source>
</reference>
<evidence type="ECO:0000256" key="2">
    <source>
        <dbReference type="ARBA" id="ARBA00022884"/>
    </source>
</evidence>
<comment type="similarity">
    <text evidence="6">Belongs to the ribonuclease III family. Mitochondrion-specific ribosomal protein mL44 subfamily.</text>
</comment>
<dbReference type="PANTHER" id="PTHR11207:SF32">
    <property type="entry name" value="LARGE RIBOSOMAL SUBUNIT PROTEIN ML44"/>
    <property type="match status" value="1"/>
</dbReference>
<dbReference type="SUPFAM" id="SSF69065">
    <property type="entry name" value="RNase III domain-like"/>
    <property type="match status" value="1"/>
</dbReference>
<feature type="domain" description="RNase III" evidence="10">
    <location>
        <begin position="45"/>
        <end position="169"/>
    </location>
</feature>
<sequence length="287" mass="31526">MVMRSFFLSSRQPLLRRSCQRPLLTPLRSYTTSATHLSPAESAAFSTFAQQNGLQLTNSKLLSDALTHSSFLKNSDTQNDRLRFLGHKVLSMYAAEHVHTTYPDIPAESVNSVVEQLTGPEALQAVGRKVGIPKVMRWKVWEKSIGNADNKVTSSVLQALIGALYLDQGAGAAKVFIVEHFFSRPIDASIHTKMADPKALLDAIVRTSKRERPVARILREAGGGTPAAIYMVGLFQGDVKLGDGYGSSREQAESRAVRSALRKHFKEEIKAIEAPSGVEEESITFFP</sequence>
<feature type="domain" description="DRBM" evidence="9">
    <location>
        <begin position="196"/>
        <end position="266"/>
    </location>
</feature>
<dbReference type="AlphaFoldDB" id="A0A507EI78"/>
<dbReference type="SMART" id="SM00535">
    <property type="entry name" value="RIBOc"/>
    <property type="match status" value="1"/>
</dbReference>
<evidence type="ECO:0000313" key="12">
    <source>
        <dbReference type="Proteomes" id="UP000318582"/>
    </source>
</evidence>
<dbReference type="InterPro" id="IPR000999">
    <property type="entry name" value="RNase_III_dom"/>
</dbReference>
<dbReference type="InterPro" id="IPR044444">
    <property type="entry name" value="Ribosomal_mL44_DSRM_metazoa"/>
</dbReference>
<dbReference type="GO" id="GO:0006396">
    <property type="term" value="P:RNA processing"/>
    <property type="evidence" value="ECO:0007669"/>
    <property type="project" value="InterPro"/>
</dbReference>
<dbReference type="GO" id="GO:0005739">
    <property type="term" value="C:mitochondrion"/>
    <property type="evidence" value="ECO:0007669"/>
    <property type="project" value="TreeGrafter"/>
</dbReference>
<protein>
    <recommendedName>
        <fullName evidence="7">Large ribosomal subunit protein mL44</fullName>
    </recommendedName>
</protein>
<keyword evidence="4" id="KW-0496">Mitochondrion</keyword>
<proteinExistence type="inferred from homology"/>
<comment type="caution">
    <text evidence="11">The sequence shown here is derived from an EMBL/GenBank/DDBJ whole genome shotgun (WGS) entry which is preliminary data.</text>
</comment>
<keyword evidence="3" id="KW-0689">Ribosomal protein</keyword>
<keyword evidence="5" id="KW-0687">Ribonucleoprotein</keyword>
<name>A0A507EI78_9FUNG</name>
<dbReference type="SUPFAM" id="SSF54768">
    <property type="entry name" value="dsRNA-binding domain-like"/>
    <property type="match status" value="1"/>
</dbReference>
<dbReference type="InterPro" id="IPR014720">
    <property type="entry name" value="dsRBD_dom"/>
</dbReference>
<evidence type="ECO:0000256" key="7">
    <source>
        <dbReference type="ARBA" id="ARBA00035187"/>
    </source>
</evidence>
<evidence type="ECO:0000256" key="8">
    <source>
        <dbReference type="PROSITE-ProRule" id="PRU00266"/>
    </source>
</evidence>
<dbReference type="InterPro" id="IPR036389">
    <property type="entry name" value="RNase_III_sf"/>
</dbReference>
<dbReference type="EMBL" id="QEAQ01000001">
    <property type="protein sequence ID" value="TPX62908.1"/>
    <property type="molecule type" value="Genomic_DNA"/>
</dbReference>
<dbReference type="CDD" id="cd00593">
    <property type="entry name" value="RIBOc"/>
    <property type="match status" value="1"/>
</dbReference>
<gene>
    <name evidence="11" type="ORF">PhCBS80983_g00055</name>
</gene>
<evidence type="ECO:0000256" key="3">
    <source>
        <dbReference type="ARBA" id="ARBA00022980"/>
    </source>
</evidence>
<evidence type="ECO:0000259" key="10">
    <source>
        <dbReference type="PROSITE" id="PS50142"/>
    </source>
</evidence>
<dbReference type="Pfam" id="PF22892">
    <property type="entry name" value="DSRM_MRPL44"/>
    <property type="match status" value="1"/>
</dbReference>
<comment type="subcellular location">
    <subcellularLocation>
        <location evidence="1">Mitochondrion</location>
    </subcellularLocation>
</comment>
<dbReference type="Pfam" id="PF14622">
    <property type="entry name" value="Ribonucleas_3_3"/>
    <property type="match status" value="1"/>
</dbReference>
<evidence type="ECO:0000256" key="1">
    <source>
        <dbReference type="ARBA" id="ARBA00004173"/>
    </source>
</evidence>
<dbReference type="Gene3D" id="3.30.160.20">
    <property type="match status" value="1"/>
</dbReference>
<keyword evidence="12" id="KW-1185">Reference proteome</keyword>
<dbReference type="PANTHER" id="PTHR11207">
    <property type="entry name" value="RIBONUCLEASE III"/>
    <property type="match status" value="1"/>
</dbReference>
<dbReference type="STRING" id="109895.A0A507EI78"/>
<dbReference type="GO" id="GO:0003735">
    <property type="term" value="F:structural constituent of ribosome"/>
    <property type="evidence" value="ECO:0007669"/>
    <property type="project" value="TreeGrafter"/>
</dbReference>
<keyword evidence="2 8" id="KW-0694">RNA-binding</keyword>
<evidence type="ECO:0000256" key="6">
    <source>
        <dbReference type="ARBA" id="ARBA00024034"/>
    </source>
</evidence>
<evidence type="ECO:0000259" key="9">
    <source>
        <dbReference type="PROSITE" id="PS50137"/>
    </source>
</evidence>
<organism evidence="11 12">
    <name type="scientific">Powellomyces hirtus</name>
    <dbReference type="NCBI Taxonomy" id="109895"/>
    <lineage>
        <taxon>Eukaryota</taxon>
        <taxon>Fungi</taxon>
        <taxon>Fungi incertae sedis</taxon>
        <taxon>Chytridiomycota</taxon>
        <taxon>Chytridiomycota incertae sedis</taxon>
        <taxon>Chytridiomycetes</taxon>
        <taxon>Spizellomycetales</taxon>
        <taxon>Powellomycetaceae</taxon>
        <taxon>Powellomyces</taxon>
    </lineage>
</organism>